<organism evidence="1">
    <name type="scientific">Arion vulgaris</name>
    <dbReference type="NCBI Taxonomy" id="1028688"/>
    <lineage>
        <taxon>Eukaryota</taxon>
        <taxon>Metazoa</taxon>
        <taxon>Spiralia</taxon>
        <taxon>Lophotrochozoa</taxon>
        <taxon>Mollusca</taxon>
        <taxon>Gastropoda</taxon>
        <taxon>Heterobranchia</taxon>
        <taxon>Euthyneura</taxon>
        <taxon>Panpulmonata</taxon>
        <taxon>Eupulmonata</taxon>
        <taxon>Stylommatophora</taxon>
        <taxon>Helicina</taxon>
        <taxon>Arionoidea</taxon>
        <taxon>Arionidae</taxon>
        <taxon>Arion</taxon>
    </lineage>
</organism>
<sequence>VIQGVLGTFQLPTFIQTLSKDKPNGQGDRLFTLPPNVINVDDFKRFTPRKRHLKPHKLIKRLGNDFDSFWMSPDLPDDLL</sequence>
<feature type="non-terminal residue" evidence="1">
    <location>
        <position position="1"/>
    </location>
</feature>
<protein>
    <submittedName>
        <fullName evidence="1">Uncharacterized protein</fullName>
    </submittedName>
</protein>
<reference evidence="1" key="1">
    <citation type="submission" date="2014-12" db="EMBL/GenBank/DDBJ databases">
        <title>Insight into the proteome of Arion vulgaris.</title>
        <authorList>
            <person name="Aradska J."/>
            <person name="Bulat T."/>
            <person name="Smidak R."/>
            <person name="Sarate P."/>
            <person name="Gangsoo J."/>
            <person name="Sialana F."/>
            <person name="Bilban M."/>
            <person name="Lubec G."/>
        </authorList>
    </citation>
    <scope>NUCLEOTIDE SEQUENCE</scope>
    <source>
        <tissue evidence="1">Skin</tissue>
    </source>
</reference>
<name>A0A0B6ZPW2_9EUPU</name>
<proteinExistence type="predicted"/>
<dbReference type="EMBL" id="HACG01022905">
    <property type="protein sequence ID" value="CEK69770.1"/>
    <property type="molecule type" value="Transcribed_RNA"/>
</dbReference>
<gene>
    <name evidence="1" type="primary">ORF71519</name>
</gene>
<feature type="non-terminal residue" evidence="1">
    <location>
        <position position="80"/>
    </location>
</feature>
<accession>A0A0B6ZPW2</accession>
<dbReference type="AlphaFoldDB" id="A0A0B6ZPW2"/>
<evidence type="ECO:0000313" key="1">
    <source>
        <dbReference type="EMBL" id="CEK69770.1"/>
    </source>
</evidence>